<keyword evidence="2" id="KW-1185">Reference proteome</keyword>
<protein>
    <submittedName>
        <fullName evidence="1">Uncharacterized protein</fullName>
    </submittedName>
</protein>
<proteinExistence type="predicted"/>
<dbReference type="Proteomes" id="UP000092154">
    <property type="component" value="Unassembled WGS sequence"/>
</dbReference>
<evidence type="ECO:0000313" key="2">
    <source>
        <dbReference type="Proteomes" id="UP000092154"/>
    </source>
</evidence>
<dbReference type="STRING" id="1314800.A0A1B7MKN4"/>
<gene>
    <name evidence="1" type="ORF">K503DRAFT_804614</name>
</gene>
<accession>A0A1B7MKN4</accession>
<dbReference type="OrthoDB" id="446168at2759"/>
<evidence type="ECO:0000313" key="1">
    <source>
        <dbReference type="EMBL" id="OAX33141.1"/>
    </source>
</evidence>
<sequence>MPKPLLANTFNMPFRRPKAQIVRSHIMTIAYKGEDDTMSSISLSLISMDFDEAKDLAKVNEKYTIFSPFDVTNKILGPGQQDGTILP</sequence>
<reference evidence="1 2" key="1">
    <citation type="submission" date="2016-06" db="EMBL/GenBank/DDBJ databases">
        <title>Comparative genomics of the ectomycorrhizal sister species Rhizopogon vinicolor and Rhizopogon vesiculosus (Basidiomycota: Boletales) reveals a divergence of the mating type B locus.</title>
        <authorList>
            <consortium name="DOE Joint Genome Institute"/>
            <person name="Mujic A.B."/>
            <person name="Kuo A."/>
            <person name="Tritt A."/>
            <person name="Lipzen A."/>
            <person name="Chen C."/>
            <person name="Johnson J."/>
            <person name="Sharma A."/>
            <person name="Barry K."/>
            <person name="Grigoriev I.V."/>
            <person name="Spatafora J.W."/>
        </authorList>
    </citation>
    <scope>NUCLEOTIDE SEQUENCE [LARGE SCALE GENOMIC DNA]</scope>
    <source>
        <strain evidence="1 2">AM-OR11-026</strain>
    </source>
</reference>
<name>A0A1B7MKN4_9AGAM</name>
<dbReference type="EMBL" id="KV448829">
    <property type="protein sequence ID" value="OAX33141.1"/>
    <property type="molecule type" value="Genomic_DNA"/>
</dbReference>
<organism evidence="1 2">
    <name type="scientific">Rhizopogon vinicolor AM-OR11-026</name>
    <dbReference type="NCBI Taxonomy" id="1314800"/>
    <lineage>
        <taxon>Eukaryota</taxon>
        <taxon>Fungi</taxon>
        <taxon>Dikarya</taxon>
        <taxon>Basidiomycota</taxon>
        <taxon>Agaricomycotina</taxon>
        <taxon>Agaricomycetes</taxon>
        <taxon>Agaricomycetidae</taxon>
        <taxon>Boletales</taxon>
        <taxon>Suillineae</taxon>
        <taxon>Rhizopogonaceae</taxon>
        <taxon>Rhizopogon</taxon>
    </lineage>
</organism>
<dbReference type="InParanoid" id="A0A1B7MKN4"/>
<dbReference type="AlphaFoldDB" id="A0A1B7MKN4"/>